<dbReference type="Ensembl" id="ENSMSIT00000041248.1">
    <property type="protein sequence ID" value="ENSMSIP00000032696.1"/>
    <property type="gene ID" value="ENSMSIG00000027388.1"/>
</dbReference>
<keyword evidence="2" id="KW-1185">Reference proteome</keyword>
<evidence type="ECO:0000313" key="1">
    <source>
        <dbReference type="Ensembl" id="ENSMSIP00000032696.1"/>
    </source>
</evidence>
<dbReference type="PANTHER" id="PTHR12817:SF3">
    <property type="entry name" value="TRAFFICKING PROTEIN PARTICLE COMPLEX SUBUNIT 6B"/>
    <property type="match status" value="1"/>
</dbReference>
<dbReference type="InterPro" id="IPR037992">
    <property type="entry name" value="TRAPPC6/Trs33"/>
</dbReference>
<reference evidence="1" key="2">
    <citation type="submission" date="2025-09" db="UniProtKB">
        <authorList>
            <consortium name="Ensembl"/>
        </authorList>
    </citation>
    <scope>IDENTIFICATION</scope>
</reference>
<dbReference type="GO" id="GO:0006888">
    <property type="term" value="P:endoplasmic reticulum to Golgi vesicle-mediated transport"/>
    <property type="evidence" value="ECO:0007669"/>
    <property type="project" value="TreeGrafter"/>
</dbReference>
<protein>
    <submittedName>
        <fullName evidence="1">Uncharacterized protein</fullName>
    </submittedName>
</protein>
<proteinExistence type="predicted"/>
<dbReference type="Gene3D" id="3.30.1380.20">
    <property type="entry name" value="Trafficking protein particle complex subunit 3"/>
    <property type="match status" value="1"/>
</dbReference>
<sequence length="138" mass="15105">MAVEALFLLPHNEMVSAKQGEGIYVHPDNKFPLRIPLSAGKRYLDHASKDLAFTCGLIRGGSSNLGIKSVVAAEVSSMPLATPGQSIAHPDFTSSLAIWLGQIVISPESRRHRSFDHDRTELFRVISELDTKMQGSSF</sequence>
<dbReference type="Proteomes" id="UP000694415">
    <property type="component" value="Unplaced"/>
</dbReference>
<dbReference type="GO" id="GO:0005802">
    <property type="term" value="C:trans-Golgi network"/>
    <property type="evidence" value="ECO:0007669"/>
    <property type="project" value="TreeGrafter"/>
</dbReference>
<dbReference type="InterPro" id="IPR024096">
    <property type="entry name" value="NO_sig/Golgi_transp_ligand-bd"/>
</dbReference>
<name>A0A8C6IAM5_MUSSI</name>
<reference evidence="1" key="1">
    <citation type="submission" date="2025-08" db="UniProtKB">
        <authorList>
            <consortium name="Ensembl"/>
        </authorList>
    </citation>
    <scope>IDENTIFICATION</scope>
</reference>
<evidence type="ECO:0000313" key="2">
    <source>
        <dbReference type="Proteomes" id="UP000694415"/>
    </source>
</evidence>
<dbReference type="AlphaFoldDB" id="A0A8C6IAM5"/>
<dbReference type="PANTHER" id="PTHR12817">
    <property type="entry name" value="TRAFFICKING PROTEIN PARTICLE COMPLEX SUBUNIT 6B"/>
    <property type="match status" value="1"/>
</dbReference>
<accession>A0A8C6IAM5</accession>
<dbReference type="GO" id="GO:0005801">
    <property type="term" value="C:cis-Golgi network"/>
    <property type="evidence" value="ECO:0007669"/>
    <property type="project" value="TreeGrafter"/>
</dbReference>
<dbReference type="GO" id="GO:0030008">
    <property type="term" value="C:TRAPP complex"/>
    <property type="evidence" value="ECO:0007669"/>
    <property type="project" value="TreeGrafter"/>
</dbReference>
<dbReference type="SUPFAM" id="SSF111126">
    <property type="entry name" value="Ligand-binding domain in the NO signalling and Golgi transport"/>
    <property type="match status" value="1"/>
</dbReference>
<organism evidence="1 2">
    <name type="scientific">Mus spicilegus</name>
    <name type="common">Mound-building mouse</name>
    <dbReference type="NCBI Taxonomy" id="10103"/>
    <lineage>
        <taxon>Eukaryota</taxon>
        <taxon>Metazoa</taxon>
        <taxon>Chordata</taxon>
        <taxon>Craniata</taxon>
        <taxon>Vertebrata</taxon>
        <taxon>Euteleostomi</taxon>
        <taxon>Mammalia</taxon>
        <taxon>Eutheria</taxon>
        <taxon>Euarchontoglires</taxon>
        <taxon>Glires</taxon>
        <taxon>Rodentia</taxon>
        <taxon>Myomorpha</taxon>
        <taxon>Muroidea</taxon>
        <taxon>Muridae</taxon>
        <taxon>Murinae</taxon>
        <taxon>Mus</taxon>
        <taxon>Mus</taxon>
    </lineage>
</organism>